<accession>A0A8K0A1E5</accession>
<dbReference type="OrthoDB" id="263560at2759"/>
<dbReference type="PANTHER" id="PTHR21250">
    <property type="entry name" value="PRE-RRNA-PROCESSING PROTEIN TSR2 HOMOLOG"/>
    <property type="match status" value="1"/>
</dbReference>
<evidence type="ECO:0000313" key="6">
    <source>
        <dbReference type="EMBL" id="CAH1265759.1"/>
    </source>
</evidence>
<keyword evidence="4" id="KW-0698">rRNA processing</keyword>
<proteinExistence type="inferred from homology"/>
<feature type="region of interest" description="Disordered" evidence="5">
    <location>
        <begin position="115"/>
        <end position="205"/>
    </location>
</feature>
<name>A0A8K0A1E5_BRALA</name>
<evidence type="ECO:0000313" key="7">
    <source>
        <dbReference type="Proteomes" id="UP000838412"/>
    </source>
</evidence>
<gene>
    <name evidence="6" type="primary">TSR2</name>
    <name evidence="6" type="ORF">BLAG_LOCUS19643</name>
</gene>
<evidence type="ECO:0000256" key="1">
    <source>
        <dbReference type="ARBA" id="ARBA00002210"/>
    </source>
</evidence>
<feature type="compositionally biased region" description="Acidic residues" evidence="5">
    <location>
        <begin position="126"/>
        <end position="152"/>
    </location>
</feature>
<dbReference type="GO" id="GO:0006364">
    <property type="term" value="P:rRNA processing"/>
    <property type="evidence" value="ECO:0007669"/>
    <property type="project" value="UniProtKB-KW"/>
</dbReference>
<evidence type="ECO:0000256" key="4">
    <source>
        <dbReference type="ARBA" id="ARBA00022552"/>
    </source>
</evidence>
<dbReference type="InterPro" id="IPR019398">
    <property type="entry name" value="Pre-rRNA_process_TSR2"/>
</dbReference>
<dbReference type="Pfam" id="PF10273">
    <property type="entry name" value="WGG"/>
    <property type="match status" value="1"/>
</dbReference>
<dbReference type="EMBL" id="OV696690">
    <property type="protein sequence ID" value="CAH1265759.1"/>
    <property type="molecule type" value="Genomic_DNA"/>
</dbReference>
<keyword evidence="7" id="KW-1185">Reference proteome</keyword>
<reference evidence="6" key="1">
    <citation type="submission" date="2022-01" db="EMBL/GenBank/DDBJ databases">
        <authorList>
            <person name="Braso-Vives M."/>
        </authorList>
    </citation>
    <scope>NUCLEOTIDE SEQUENCE</scope>
</reference>
<evidence type="ECO:0000256" key="3">
    <source>
        <dbReference type="ARBA" id="ARBA00017551"/>
    </source>
</evidence>
<protein>
    <recommendedName>
        <fullName evidence="3">Pre-rRNA-processing protein TSR2 homolog</fullName>
    </recommendedName>
</protein>
<feature type="compositionally biased region" description="Polar residues" evidence="5">
    <location>
        <begin position="154"/>
        <end position="190"/>
    </location>
</feature>
<dbReference type="Proteomes" id="UP000838412">
    <property type="component" value="Chromosome 5"/>
</dbReference>
<evidence type="ECO:0000256" key="2">
    <source>
        <dbReference type="ARBA" id="ARBA00006524"/>
    </source>
</evidence>
<comment type="similarity">
    <text evidence="2">Belongs to the TSR2 family.</text>
</comment>
<sequence>MAAPMDIFRDSVKSVLDGWTVLQLAVQHGFGGVHSTAKAAWMGEAVSQWFQENADIDPSELEDFLAEILNNEFDTVADDGSLSQVAQQICGSYRLCLQGRQQEVLSRIQQLPKAQLSGCVAATGPEQEDDDDDGEEDEKEDEKEEEKDEDMEVTPSSSIENGPQHQKAQNQQADTTPNTSVQDMESQSQENVDDGWTVVTKKKKR</sequence>
<dbReference type="AlphaFoldDB" id="A0A8K0A1E5"/>
<comment type="function">
    <text evidence="1">May be involved in 20S pre-rRNA processing.</text>
</comment>
<evidence type="ECO:0000256" key="5">
    <source>
        <dbReference type="SAM" id="MobiDB-lite"/>
    </source>
</evidence>
<organism evidence="6 7">
    <name type="scientific">Branchiostoma lanceolatum</name>
    <name type="common">Common lancelet</name>
    <name type="synonym">Amphioxus lanceolatum</name>
    <dbReference type="NCBI Taxonomy" id="7740"/>
    <lineage>
        <taxon>Eukaryota</taxon>
        <taxon>Metazoa</taxon>
        <taxon>Chordata</taxon>
        <taxon>Cephalochordata</taxon>
        <taxon>Leptocardii</taxon>
        <taxon>Amphioxiformes</taxon>
        <taxon>Branchiostomatidae</taxon>
        <taxon>Branchiostoma</taxon>
    </lineage>
</organism>